<dbReference type="SUPFAM" id="SSF48576">
    <property type="entry name" value="Terpenoid synthases"/>
    <property type="match status" value="1"/>
</dbReference>
<dbReference type="AlphaFoldDB" id="A0A0F8YJ13"/>
<comment type="similarity">
    <text evidence="2">Belongs to the FPP/GGPP synthase family.</text>
</comment>
<feature type="non-terminal residue" evidence="6">
    <location>
        <position position="1"/>
    </location>
</feature>
<evidence type="ECO:0000256" key="4">
    <source>
        <dbReference type="ARBA" id="ARBA00022723"/>
    </source>
</evidence>
<evidence type="ECO:0000256" key="1">
    <source>
        <dbReference type="ARBA" id="ARBA00001946"/>
    </source>
</evidence>
<dbReference type="InterPro" id="IPR008949">
    <property type="entry name" value="Isoprenoid_synthase_dom_sf"/>
</dbReference>
<dbReference type="InterPro" id="IPR033749">
    <property type="entry name" value="Polyprenyl_synt_CS"/>
</dbReference>
<dbReference type="GO" id="GO:0004659">
    <property type="term" value="F:prenyltransferase activity"/>
    <property type="evidence" value="ECO:0007669"/>
    <property type="project" value="InterPro"/>
</dbReference>
<dbReference type="InterPro" id="IPR000092">
    <property type="entry name" value="Polyprenyl_synt"/>
</dbReference>
<dbReference type="PANTHER" id="PTHR12001">
    <property type="entry name" value="GERANYLGERANYL PYROPHOSPHATE SYNTHASE"/>
    <property type="match status" value="1"/>
</dbReference>
<sequence>LKTARLFAAACRLGALAGRRDTAHVEALDRYGLRVGLAFQLLDDVLDVGGAAKRTGKQRGTDLLDGTVTMPLILAAQSDPELAGLDLRSVDSAEKAEELCDRIAATDALEKTRGRAIAFVASGKAQLGKELDARVRGLLELVADRIVDRYA</sequence>
<protein>
    <recommendedName>
        <fullName evidence="7">Polyprenyl synthetase family protein</fullName>
    </recommendedName>
</protein>
<evidence type="ECO:0000256" key="5">
    <source>
        <dbReference type="ARBA" id="ARBA00022842"/>
    </source>
</evidence>
<dbReference type="Pfam" id="PF00348">
    <property type="entry name" value="polyprenyl_synt"/>
    <property type="match status" value="1"/>
</dbReference>
<comment type="cofactor">
    <cofactor evidence="1">
        <name>Mg(2+)</name>
        <dbReference type="ChEBI" id="CHEBI:18420"/>
    </cofactor>
</comment>
<name>A0A0F8YJ13_9ZZZZ</name>
<dbReference type="PROSITE" id="PS00444">
    <property type="entry name" value="POLYPRENYL_SYNTHASE_2"/>
    <property type="match status" value="1"/>
</dbReference>
<accession>A0A0F8YJ13</accession>
<dbReference type="PANTHER" id="PTHR12001:SF69">
    <property type="entry name" value="ALL TRANS-POLYPRENYL-DIPHOSPHATE SYNTHASE PDSS1"/>
    <property type="match status" value="1"/>
</dbReference>
<organism evidence="6">
    <name type="scientific">marine sediment metagenome</name>
    <dbReference type="NCBI Taxonomy" id="412755"/>
    <lineage>
        <taxon>unclassified sequences</taxon>
        <taxon>metagenomes</taxon>
        <taxon>ecological metagenomes</taxon>
    </lineage>
</organism>
<evidence type="ECO:0008006" key="7">
    <source>
        <dbReference type="Google" id="ProtNLM"/>
    </source>
</evidence>
<reference evidence="6" key="1">
    <citation type="journal article" date="2015" name="Nature">
        <title>Complex archaea that bridge the gap between prokaryotes and eukaryotes.</title>
        <authorList>
            <person name="Spang A."/>
            <person name="Saw J.H."/>
            <person name="Jorgensen S.L."/>
            <person name="Zaremba-Niedzwiedzka K."/>
            <person name="Martijn J."/>
            <person name="Lind A.E."/>
            <person name="van Eijk R."/>
            <person name="Schleper C."/>
            <person name="Guy L."/>
            <person name="Ettema T.J."/>
        </authorList>
    </citation>
    <scope>NUCLEOTIDE SEQUENCE</scope>
</reference>
<gene>
    <name evidence="6" type="ORF">LCGC14_2814300</name>
</gene>
<evidence type="ECO:0000256" key="2">
    <source>
        <dbReference type="ARBA" id="ARBA00006706"/>
    </source>
</evidence>
<dbReference type="GO" id="GO:0046872">
    <property type="term" value="F:metal ion binding"/>
    <property type="evidence" value="ECO:0007669"/>
    <property type="project" value="UniProtKB-KW"/>
</dbReference>
<proteinExistence type="inferred from homology"/>
<comment type="caution">
    <text evidence="6">The sequence shown here is derived from an EMBL/GenBank/DDBJ whole genome shotgun (WGS) entry which is preliminary data.</text>
</comment>
<evidence type="ECO:0000313" key="6">
    <source>
        <dbReference type="EMBL" id="KKK81352.1"/>
    </source>
</evidence>
<keyword evidence="3" id="KW-0808">Transferase</keyword>
<dbReference type="Gene3D" id="1.10.600.10">
    <property type="entry name" value="Farnesyl Diphosphate Synthase"/>
    <property type="match status" value="1"/>
</dbReference>
<keyword evidence="5" id="KW-0460">Magnesium</keyword>
<dbReference type="GO" id="GO:0008299">
    <property type="term" value="P:isoprenoid biosynthetic process"/>
    <property type="evidence" value="ECO:0007669"/>
    <property type="project" value="InterPro"/>
</dbReference>
<keyword evidence="4" id="KW-0479">Metal-binding</keyword>
<evidence type="ECO:0000256" key="3">
    <source>
        <dbReference type="ARBA" id="ARBA00022679"/>
    </source>
</evidence>
<dbReference type="EMBL" id="LAZR01053161">
    <property type="protein sequence ID" value="KKK81352.1"/>
    <property type="molecule type" value="Genomic_DNA"/>
</dbReference>